<keyword evidence="4" id="KW-1185">Reference proteome</keyword>
<dbReference type="InterPro" id="IPR014795">
    <property type="entry name" value="TacA_1-like"/>
</dbReference>
<comment type="caution">
    <text evidence="3">The sequence shown here is derived from an EMBL/GenBank/DDBJ whole genome shotgun (WGS) entry which is preliminary data.</text>
</comment>
<evidence type="ECO:0000256" key="1">
    <source>
        <dbReference type="ARBA" id="ARBA00022649"/>
    </source>
</evidence>
<name>A0A4Y8RI03_9HYPH</name>
<dbReference type="Pfam" id="PF08681">
    <property type="entry name" value="TacA1"/>
    <property type="match status" value="1"/>
</dbReference>
<dbReference type="InterPro" id="IPR010985">
    <property type="entry name" value="Ribbon_hlx_hlx"/>
</dbReference>
<comment type="similarity">
    <text evidence="2">Belongs to the TacA antitoxin family.</text>
</comment>
<dbReference type="RefSeq" id="WP_134762992.1">
    <property type="nucleotide sequence ID" value="NZ_SOZD01000004.1"/>
</dbReference>
<evidence type="ECO:0000256" key="2">
    <source>
        <dbReference type="ARBA" id="ARBA00049988"/>
    </source>
</evidence>
<dbReference type="GO" id="GO:0006355">
    <property type="term" value="P:regulation of DNA-templated transcription"/>
    <property type="evidence" value="ECO:0007669"/>
    <property type="project" value="InterPro"/>
</dbReference>
<accession>A0A4Y8RI03</accession>
<dbReference type="AlphaFoldDB" id="A0A4Y8RI03"/>
<dbReference type="Gene3D" id="1.20.5.780">
    <property type="entry name" value="Single helix bin"/>
    <property type="match status" value="1"/>
</dbReference>
<reference evidence="3 4" key="1">
    <citation type="submission" date="2019-03" db="EMBL/GenBank/DDBJ databases">
        <title>Jiella endophytica sp. nov., a novel endophytic bacterium isolated from root of Ficus microcarpa Linn. f.</title>
        <authorList>
            <person name="Tuo L."/>
        </authorList>
    </citation>
    <scope>NUCLEOTIDE SEQUENCE [LARGE SCALE GENOMIC DNA]</scope>
    <source>
        <strain evidence="3 4">CBS5Q-3</strain>
    </source>
</reference>
<gene>
    <name evidence="3" type="ORF">E3C22_15875</name>
</gene>
<protein>
    <submittedName>
        <fullName evidence="3">DUF1778 domain-containing protein</fullName>
    </submittedName>
</protein>
<organism evidence="3 4">
    <name type="scientific">Jiella endophytica</name>
    <dbReference type="NCBI Taxonomy" id="2558362"/>
    <lineage>
        <taxon>Bacteria</taxon>
        <taxon>Pseudomonadati</taxon>
        <taxon>Pseudomonadota</taxon>
        <taxon>Alphaproteobacteria</taxon>
        <taxon>Hyphomicrobiales</taxon>
        <taxon>Aurantimonadaceae</taxon>
        <taxon>Jiella</taxon>
    </lineage>
</organism>
<dbReference type="EMBL" id="SOZD01000004">
    <property type="protein sequence ID" value="TFF22111.1"/>
    <property type="molecule type" value="Genomic_DNA"/>
</dbReference>
<sequence length="92" mass="10416">MTNTEGKGDTLKVRMDAVTLSMMDTARAYLKLDKSKFIRESVREKAESVIAEHQKTRFSAEDWTAFFGALDAQAAPTPRMKRAAAMFRDIQK</sequence>
<evidence type="ECO:0000313" key="3">
    <source>
        <dbReference type="EMBL" id="TFF22111.1"/>
    </source>
</evidence>
<keyword evidence="1" id="KW-1277">Toxin-antitoxin system</keyword>
<dbReference type="OrthoDB" id="6505495at2"/>
<evidence type="ECO:0000313" key="4">
    <source>
        <dbReference type="Proteomes" id="UP000298179"/>
    </source>
</evidence>
<proteinExistence type="inferred from homology"/>
<dbReference type="Proteomes" id="UP000298179">
    <property type="component" value="Unassembled WGS sequence"/>
</dbReference>
<dbReference type="SUPFAM" id="SSF47598">
    <property type="entry name" value="Ribbon-helix-helix"/>
    <property type="match status" value="1"/>
</dbReference>